<dbReference type="CDD" id="cd11648">
    <property type="entry name" value="RsmI"/>
    <property type="match status" value="1"/>
</dbReference>
<evidence type="ECO:0000259" key="7">
    <source>
        <dbReference type="Pfam" id="PF00590"/>
    </source>
</evidence>
<dbReference type="InterPro" id="IPR008189">
    <property type="entry name" value="rRNA_ssu_MeTfrase_I"/>
</dbReference>
<evidence type="ECO:0000313" key="8">
    <source>
        <dbReference type="EMBL" id="MDP9831693.1"/>
    </source>
</evidence>
<evidence type="ECO:0000256" key="3">
    <source>
        <dbReference type="ARBA" id="ARBA00022603"/>
    </source>
</evidence>
<dbReference type="InterPro" id="IPR014777">
    <property type="entry name" value="4pyrrole_Mease_sub1"/>
</dbReference>
<organism evidence="8 9">
    <name type="scientific">Trueperella abortisuis</name>
    <dbReference type="NCBI Taxonomy" id="445930"/>
    <lineage>
        <taxon>Bacteria</taxon>
        <taxon>Bacillati</taxon>
        <taxon>Actinomycetota</taxon>
        <taxon>Actinomycetes</taxon>
        <taxon>Actinomycetales</taxon>
        <taxon>Actinomycetaceae</taxon>
        <taxon>Trueperella</taxon>
    </lineage>
</organism>
<evidence type="ECO:0000256" key="4">
    <source>
        <dbReference type="ARBA" id="ARBA00022679"/>
    </source>
</evidence>
<dbReference type="GO" id="GO:0008168">
    <property type="term" value="F:methyltransferase activity"/>
    <property type="evidence" value="ECO:0007669"/>
    <property type="project" value="UniProtKB-KW"/>
</dbReference>
<evidence type="ECO:0000256" key="2">
    <source>
        <dbReference type="ARBA" id="ARBA00022552"/>
    </source>
</evidence>
<dbReference type="GO" id="GO:0032259">
    <property type="term" value="P:methylation"/>
    <property type="evidence" value="ECO:0007669"/>
    <property type="project" value="UniProtKB-KW"/>
</dbReference>
<dbReference type="PROSITE" id="PS01296">
    <property type="entry name" value="RSMI"/>
    <property type="match status" value="1"/>
</dbReference>
<evidence type="ECO:0000256" key="1">
    <source>
        <dbReference type="ARBA" id="ARBA00022490"/>
    </source>
</evidence>
<dbReference type="PIRSF" id="PIRSF005917">
    <property type="entry name" value="MTase_YraL"/>
    <property type="match status" value="1"/>
</dbReference>
<keyword evidence="2 6" id="KW-0698">rRNA processing</keyword>
<comment type="subcellular location">
    <subcellularLocation>
        <location evidence="6">Cytoplasm</location>
    </subcellularLocation>
</comment>
<accession>A0ABT9PG58</accession>
<dbReference type="InterPro" id="IPR035996">
    <property type="entry name" value="4pyrrol_Methylase_sf"/>
</dbReference>
<proteinExistence type="inferred from homology"/>
<dbReference type="NCBIfam" id="TIGR00096">
    <property type="entry name" value="16S rRNA (cytidine(1402)-2'-O)-methyltransferase"/>
    <property type="match status" value="1"/>
</dbReference>
<evidence type="ECO:0000256" key="5">
    <source>
        <dbReference type="ARBA" id="ARBA00022691"/>
    </source>
</evidence>
<name>A0ABT9PG58_9ACTO</name>
<evidence type="ECO:0000313" key="9">
    <source>
        <dbReference type="Proteomes" id="UP001230145"/>
    </source>
</evidence>
<dbReference type="InterPro" id="IPR018063">
    <property type="entry name" value="SAM_MeTrfase_RsmI_CS"/>
</dbReference>
<dbReference type="EMBL" id="JAUSQL010000001">
    <property type="protein sequence ID" value="MDP9831693.1"/>
    <property type="molecule type" value="Genomic_DNA"/>
</dbReference>
<comment type="function">
    <text evidence="6">Catalyzes the 2'-O-methylation of the ribose of cytidine 1402 (C1402) in 16S rRNA.</text>
</comment>
<dbReference type="RefSeq" id="WP_307634364.1">
    <property type="nucleotide sequence ID" value="NZ_JAUSQL010000001.1"/>
</dbReference>
<keyword evidence="9" id="KW-1185">Reference proteome</keyword>
<sequence>MIVLAATPLGNDDDASPRLRRELEGADLIAAEDTRRLLNLAGRLGLNLRAKVVAFHEHNEVEAARQLIEASREGRRVVVVSDAGMPSVSDPGYRLVSLAADEGVPVTVVPGPSAVLTALALSGLASDRFTFEGFPPRREGEQRRYFESLAAEARTMIFFESPRRLAATLAAMGDAFGPGRRAAVCRELTKTYEEVKRATLAQLAVWAEGARGEITIVVEGARADGGVVAADAHVAEVLALHEAGLRLKDAAAHVANREGLSKNELAKLALAAKK</sequence>
<reference evidence="8 9" key="1">
    <citation type="submission" date="2023-07" db="EMBL/GenBank/DDBJ databases">
        <title>Sequencing the genomes of 1000 actinobacteria strains.</title>
        <authorList>
            <person name="Klenk H.-P."/>
        </authorList>
    </citation>
    <scope>NUCLEOTIDE SEQUENCE [LARGE SCALE GENOMIC DNA]</scope>
    <source>
        <strain evidence="8 9">DSM 19515</strain>
    </source>
</reference>
<dbReference type="Pfam" id="PF00590">
    <property type="entry name" value="TP_methylase"/>
    <property type="match status" value="1"/>
</dbReference>
<keyword evidence="3 6" id="KW-0489">Methyltransferase</keyword>
<evidence type="ECO:0000256" key="6">
    <source>
        <dbReference type="HAMAP-Rule" id="MF_01877"/>
    </source>
</evidence>
<dbReference type="Gene3D" id="3.40.1010.10">
    <property type="entry name" value="Cobalt-precorrin-4 Transmethylase, Domain 1"/>
    <property type="match status" value="1"/>
</dbReference>
<dbReference type="EC" id="2.1.1.198" evidence="6"/>
<gene>
    <name evidence="6" type="primary">rsmI</name>
    <name evidence="8" type="ORF">J2S45_000372</name>
</gene>
<dbReference type="PANTHER" id="PTHR46111:SF1">
    <property type="entry name" value="RIBOSOMAL RNA SMALL SUBUNIT METHYLTRANSFERASE I"/>
    <property type="match status" value="1"/>
</dbReference>
<comment type="caution">
    <text evidence="8">The sequence shown here is derived from an EMBL/GenBank/DDBJ whole genome shotgun (WGS) entry which is preliminary data.</text>
</comment>
<feature type="domain" description="Tetrapyrrole methylase" evidence="7">
    <location>
        <begin position="1"/>
        <end position="204"/>
    </location>
</feature>
<dbReference type="InterPro" id="IPR014776">
    <property type="entry name" value="4pyrrole_Mease_sub2"/>
</dbReference>
<keyword evidence="5 6" id="KW-0949">S-adenosyl-L-methionine</keyword>
<dbReference type="PANTHER" id="PTHR46111">
    <property type="entry name" value="RIBOSOMAL RNA SMALL SUBUNIT METHYLTRANSFERASE I"/>
    <property type="match status" value="1"/>
</dbReference>
<dbReference type="InterPro" id="IPR000878">
    <property type="entry name" value="4pyrrol_Mease"/>
</dbReference>
<keyword evidence="4 6" id="KW-0808">Transferase</keyword>
<dbReference type="Gene3D" id="3.30.950.10">
    <property type="entry name" value="Methyltransferase, Cobalt-precorrin-4 Transmethylase, Domain 2"/>
    <property type="match status" value="1"/>
</dbReference>
<dbReference type="HAMAP" id="MF_01877">
    <property type="entry name" value="16SrRNA_methyltr_I"/>
    <property type="match status" value="1"/>
</dbReference>
<dbReference type="Proteomes" id="UP001230145">
    <property type="component" value="Unassembled WGS sequence"/>
</dbReference>
<dbReference type="SUPFAM" id="SSF53790">
    <property type="entry name" value="Tetrapyrrole methylase"/>
    <property type="match status" value="1"/>
</dbReference>
<comment type="catalytic activity">
    <reaction evidence="6">
        <text>cytidine(1402) in 16S rRNA + S-adenosyl-L-methionine = 2'-O-methylcytidine(1402) in 16S rRNA + S-adenosyl-L-homocysteine + H(+)</text>
        <dbReference type="Rhea" id="RHEA:42924"/>
        <dbReference type="Rhea" id="RHEA-COMP:10285"/>
        <dbReference type="Rhea" id="RHEA-COMP:10286"/>
        <dbReference type="ChEBI" id="CHEBI:15378"/>
        <dbReference type="ChEBI" id="CHEBI:57856"/>
        <dbReference type="ChEBI" id="CHEBI:59789"/>
        <dbReference type="ChEBI" id="CHEBI:74495"/>
        <dbReference type="ChEBI" id="CHEBI:82748"/>
        <dbReference type="EC" id="2.1.1.198"/>
    </reaction>
</comment>
<comment type="similarity">
    <text evidence="6">Belongs to the methyltransferase superfamily. RsmI family.</text>
</comment>
<keyword evidence="1 6" id="KW-0963">Cytoplasm</keyword>
<protein>
    <recommendedName>
        <fullName evidence="6">Ribosomal RNA small subunit methyltransferase I</fullName>
        <ecNumber evidence="6">2.1.1.198</ecNumber>
    </recommendedName>
    <alternativeName>
        <fullName evidence="6">16S rRNA 2'-O-ribose C1402 methyltransferase</fullName>
    </alternativeName>
    <alternativeName>
        <fullName evidence="6">rRNA (cytidine-2'-O-)-methyltransferase RsmI</fullName>
    </alternativeName>
</protein>